<evidence type="ECO:0000313" key="13">
    <source>
        <dbReference type="Proteomes" id="UP001163739"/>
    </source>
</evidence>
<keyword evidence="7 10" id="KW-0653">Protein transport</keyword>
<keyword evidence="6 11" id="KW-0812">Transmembrane</keyword>
<gene>
    <name evidence="12" type="ORF">NKI27_10275</name>
</gene>
<name>A0ABY6MXF4_9ALTE</name>
<keyword evidence="3 10" id="KW-0813">Transport</keyword>
<dbReference type="SUPFAM" id="SSF103054">
    <property type="entry name" value="General secretion pathway protein M, EpsM"/>
    <property type="match status" value="1"/>
</dbReference>
<organism evidence="12 13">
    <name type="scientific">Alkalimarinus alittae</name>
    <dbReference type="NCBI Taxonomy" id="2961619"/>
    <lineage>
        <taxon>Bacteria</taxon>
        <taxon>Pseudomonadati</taxon>
        <taxon>Pseudomonadota</taxon>
        <taxon>Gammaproteobacteria</taxon>
        <taxon>Alteromonadales</taxon>
        <taxon>Alteromonadaceae</taxon>
        <taxon>Alkalimarinus</taxon>
    </lineage>
</organism>
<keyword evidence="4 10" id="KW-1003">Cell membrane</keyword>
<evidence type="ECO:0000256" key="10">
    <source>
        <dbReference type="PIRNR" id="PIRNR006291"/>
    </source>
</evidence>
<keyword evidence="8 11" id="KW-1133">Transmembrane helix</keyword>
<evidence type="ECO:0000256" key="4">
    <source>
        <dbReference type="ARBA" id="ARBA00022475"/>
    </source>
</evidence>
<comment type="similarity">
    <text evidence="2 10">Belongs to the GSP M family.</text>
</comment>
<dbReference type="Gene3D" id="3.30.1360.100">
    <property type="entry name" value="General secretion pathway protein M, EpsM"/>
    <property type="match status" value="1"/>
</dbReference>
<dbReference type="EMBL" id="CP100390">
    <property type="protein sequence ID" value="UZE94480.1"/>
    <property type="molecule type" value="Genomic_DNA"/>
</dbReference>
<keyword evidence="5 10" id="KW-0997">Cell inner membrane</keyword>
<evidence type="ECO:0000256" key="2">
    <source>
        <dbReference type="ARBA" id="ARBA00010637"/>
    </source>
</evidence>
<accession>A0ABY6MXF4</accession>
<dbReference type="RefSeq" id="WP_265045974.1">
    <property type="nucleotide sequence ID" value="NZ_CP100390.1"/>
</dbReference>
<proteinExistence type="inferred from homology"/>
<evidence type="ECO:0000256" key="7">
    <source>
        <dbReference type="ARBA" id="ARBA00022927"/>
    </source>
</evidence>
<comment type="function">
    <text evidence="10">Inner membrane component of the type II secretion system required for the energy-dependent secretion of extracellular factors such as proteases and toxins from the periplasm.</text>
</comment>
<evidence type="ECO:0000313" key="12">
    <source>
        <dbReference type="EMBL" id="UZE94480.1"/>
    </source>
</evidence>
<dbReference type="Proteomes" id="UP001163739">
    <property type="component" value="Chromosome"/>
</dbReference>
<evidence type="ECO:0000256" key="5">
    <source>
        <dbReference type="ARBA" id="ARBA00022519"/>
    </source>
</evidence>
<dbReference type="PIRSF" id="PIRSF006291">
    <property type="entry name" value="GspM"/>
    <property type="match status" value="1"/>
</dbReference>
<protein>
    <recommendedName>
        <fullName evidence="10">Type II secretion system protein M</fullName>
        <shortName evidence="10">T2SS protein M</shortName>
    </recommendedName>
    <alternativeName>
        <fullName evidence="10">General secretion pathway protein M</fullName>
    </alternativeName>
</protein>
<keyword evidence="9 10" id="KW-0472">Membrane</keyword>
<reference evidence="12" key="1">
    <citation type="submission" date="2022-06" db="EMBL/GenBank/DDBJ databases">
        <title>Alkalimarinus sp. nov., isolated from gut of a Alitta virens.</title>
        <authorList>
            <person name="Yang A.I."/>
            <person name="Shin N.-R."/>
        </authorList>
    </citation>
    <scope>NUCLEOTIDE SEQUENCE</scope>
    <source>
        <strain evidence="12">A2M4</strain>
    </source>
</reference>
<feature type="transmembrane region" description="Helical" evidence="11">
    <location>
        <begin position="31"/>
        <end position="49"/>
    </location>
</feature>
<evidence type="ECO:0000256" key="6">
    <source>
        <dbReference type="ARBA" id="ARBA00022692"/>
    </source>
</evidence>
<dbReference type="InterPro" id="IPR023229">
    <property type="entry name" value="T2SS_M_periplasmic_sf"/>
</dbReference>
<evidence type="ECO:0000256" key="1">
    <source>
        <dbReference type="ARBA" id="ARBA00004377"/>
    </source>
</evidence>
<evidence type="ECO:0000256" key="3">
    <source>
        <dbReference type="ARBA" id="ARBA00022448"/>
    </source>
</evidence>
<evidence type="ECO:0000256" key="8">
    <source>
        <dbReference type="ARBA" id="ARBA00022989"/>
    </source>
</evidence>
<comment type="subcellular location">
    <subcellularLocation>
        <location evidence="1">Cell inner membrane</location>
        <topology evidence="1">Single-pass membrane protein</topology>
    </subcellularLocation>
</comment>
<evidence type="ECO:0000256" key="9">
    <source>
        <dbReference type="ARBA" id="ARBA00023136"/>
    </source>
</evidence>
<evidence type="ECO:0000256" key="11">
    <source>
        <dbReference type="SAM" id="Phobius"/>
    </source>
</evidence>
<sequence length="175" mass="19505">MMSIITKIKNSPSVVSAMRQFDSLPKRDQQALLLLSGALVLAILYFLVWSPAHEFSKKQEANLKSSQELLSWVRANEGIARSLVGDAGSHSSKIIDSQSLVSTVSSNAQKHKINLKRFEPSGERKVRVWLEKVPFNTVILWLKDLNSSYNIEVSQVSIDKDEKGGLVNVRLTLKG</sequence>
<dbReference type="Pfam" id="PF04612">
    <property type="entry name" value="T2SSM"/>
    <property type="match status" value="1"/>
</dbReference>
<dbReference type="InterPro" id="IPR007690">
    <property type="entry name" value="T2SS_GspM"/>
</dbReference>
<keyword evidence="13" id="KW-1185">Reference proteome</keyword>